<comment type="caution">
    <text evidence="1">The sequence shown here is derived from an EMBL/GenBank/DDBJ whole genome shotgun (WGS) entry which is preliminary data.</text>
</comment>
<evidence type="ECO:0008006" key="3">
    <source>
        <dbReference type="Google" id="ProtNLM"/>
    </source>
</evidence>
<dbReference type="EMBL" id="JBIGHZ010000003">
    <property type="protein sequence ID" value="MFG6448130.1"/>
    <property type="molecule type" value="Genomic_DNA"/>
</dbReference>
<sequence>MSVSKDPFDLLTQELEKPLVEVESCLSQLGEALLRRDSQAIEAHAAALHLALAHAIDRFTTAARSGEVPPGLRNRLMQAGGHVAAQRESLARATAALDRAIDVLMPDTQAGLYSAQGKAERKNSLGNSIQA</sequence>
<accession>A0ABW7FUY0</accession>
<dbReference type="RefSeq" id="WP_394460120.1">
    <property type="nucleotide sequence ID" value="NZ_JBIGHZ010000003.1"/>
</dbReference>
<organism evidence="1 2">
    <name type="scientific">Roseateles rivi</name>
    <dbReference type="NCBI Taxonomy" id="3299028"/>
    <lineage>
        <taxon>Bacteria</taxon>
        <taxon>Pseudomonadati</taxon>
        <taxon>Pseudomonadota</taxon>
        <taxon>Betaproteobacteria</taxon>
        <taxon>Burkholderiales</taxon>
        <taxon>Sphaerotilaceae</taxon>
        <taxon>Roseateles</taxon>
    </lineage>
</organism>
<reference evidence="1 2" key="1">
    <citation type="submission" date="2024-08" db="EMBL/GenBank/DDBJ databases">
        <authorList>
            <person name="Lu H."/>
        </authorList>
    </citation>
    <scope>NUCLEOTIDE SEQUENCE [LARGE SCALE GENOMIC DNA]</scope>
    <source>
        <strain evidence="1 2">BYS180W</strain>
    </source>
</reference>
<proteinExistence type="predicted"/>
<name>A0ABW7FUY0_9BURK</name>
<dbReference type="Proteomes" id="UP001606099">
    <property type="component" value="Unassembled WGS sequence"/>
</dbReference>
<protein>
    <recommendedName>
        <fullName evidence="3">Flagellar protein FlgN</fullName>
    </recommendedName>
</protein>
<evidence type="ECO:0000313" key="1">
    <source>
        <dbReference type="EMBL" id="MFG6448130.1"/>
    </source>
</evidence>
<keyword evidence="2" id="KW-1185">Reference proteome</keyword>
<evidence type="ECO:0000313" key="2">
    <source>
        <dbReference type="Proteomes" id="UP001606099"/>
    </source>
</evidence>
<gene>
    <name evidence="1" type="ORF">ACG0Z6_07710</name>
</gene>